<evidence type="ECO:0000313" key="2">
    <source>
        <dbReference type="EMBL" id="MFD2587058.1"/>
    </source>
</evidence>
<evidence type="ECO:0000313" key="3">
    <source>
        <dbReference type="Proteomes" id="UP001597526"/>
    </source>
</evidence>
<reference evidence="3" key="1">
    <citation type="journal article" date="2019" name="Int. J. Syst. Evol. Microbiol.">
        <title>The Global Catalogue of Microorganisms (GCM) 10K type strain sequencing project: providing services to taxonomists for standard genome sequencing and annotation.</title>
        <authorList>
            <consortium name="The Broad Institute Genomics Platform"/>
            <consortium name="The Broad Institute Genome Sequencing Center for Infectious Disease"/>
            <person name="Wu L."/>
            <person name="Ma J."/>
        </authorList>
    </citation>
    <scope>NUCLEOTIDE SEQUENCE [LARGE SCALE GENOMIC DNA]</scope>
    <source>
        <strain evidence="3">KCTC 52368</strain>
    </source>
</reference>
<dbReference type="Proteomes" id="UP001597526">
    <property type="component" value="Unassembled WGS sequence"/>
</dbReference>
<feature type="signal peptide" evidence="1">
    <location>
        <begin position="1"/>
        <end position="22"/>
    </location>
</feature>
<protein>
    <recommendedName>
        <fullName evidence="4">Tetratricopeptide repeat protein</fullName>
    </recommendedName>
</protein>
<evidence type="ECO:0000256" key="1">
    <source>
        <dbReference type="SAM" id="SignalP"/>
    </source>
</evidence>
<feature type="chain" id="PRO_5046598004" description="Tetratricopeptide repeat protein" evidence="1">
    <location>
        <begin position="23"/>
        <end position="519"/>
    </location>
</feature>
<keyword evidence="3" id="KW-1185">Reference proteome</keyword>
<organism evidence="2 3">
    <name type="scientific">Croceitalea marina</name>
    <dbReference type="NCBI Taxonomy" id="1775166"/>
    <lineage>
        <taxon>Bacteria</taxon>
        <taxon>Pseudomonadati</taxon>
        <taxon>Bacteroidota</taxon>
        <taxon>Flavobacteriia</taxon>
        <taxon>Flavobacteriales</taxon>
        <taxon>Flavobacteriaceae</taxon>
        <taxon>Croceitalea</taxon>
    </lineage>
</organism>
<gene>
    <name evidence="2" type="ORF">ACFSQJ_08955</name>
</gene>
<accession>A0ABW5MXJ0</accession>
<dbReference type="RefSeq" id="WP_377766610.1">
    <property type="nucleotide sequence ID" value="NZ_JBHULB010000008.1"/>
</dbReference>
<dbReference type="EMBL" id="JBHULB010000008">
    <property type="protein sequence ID" value="MFD2587058.1"/>
    <property type="molecule type" value="Genomic_DNA"/>
</dbReference>
<comment type="caution">
    <text evidence="2">The sequence shown here is derived from an EMBL/GenBank/DDBJ whole genome shotgun (WGS) entry which is preliminary data.</text>
</comment>
<keyword evidence="1" id="KW-0732">Signal</keyword>
<sequence length="519" mass="61175">MKTFKYIALILFISFNYLNGYAQNKTTDLYFFFESRVSACSDIDLTFFVSPIFVCQNQPYKVNANYMNELDNELLNSWKSYLKNLIKTQYPEYQQNNCVSKVDSWTFFVRDASSRQVIDEIYSYKKNKIQTNYNFNGCPSISISESKIEENVNSTSTNENQNSVSSIPNYSKNRDAMLLKHSADLAVALTNAFQNRKTTENRIWKNPSGEYHSGTTVYKGNGSVSKYTGIHYVSEDESLEKIIEVKKYSENGKMEYFYSTRDNRIPIYETYIPVRQITKFYPLDYSERYIKENTFENLSIKESSMYDSKGKKANFKEFYDNGQIKYSFNFNYFSNRANKIQLFENYTYEAYYKNGKRLFLFSTDKDGYIKNKSISLLDDQGNIKDKMNLTEKELDNFRKEGYYYLKKIVNEKLKKEIKNSNVLLFDIDLEKQSYYLRKSNEANNNGKFEECAKNLIKAYQYGARETIILYYIAASYINAENYKEALKYYLLVEENDFESLSQKEKNQVIKNIALIKNNN</sequence>
<proteinExistence type="predicted"/>
<name>A0ABW5MXJ0_9FLAO</name>
<evidence type="ECO:0008006" key="4">
    <source>
        <dbReference type="Google" id="ProtNLM"/>
    </source>
</evidence>